<dbReference type="EMBL" id="VSSQ01060224">
    <property type="protein sequence ID" value="MPN13690.1"/>
    <property type="molecule type" value="Genomic_DNA"/>
</dbReference>
<comment type="caution">
    <text evidence="1">The sequence shown here is derived from an EMBL/GenBank/DDBJ whole genome shotgun (WGS) entry which is preliminary data.</text>
</comment>
<name>A0A645FIA4_9ZZZZ</name>
<evidence type="ECO:0000313" key="1">
    <source>
        <dbReference type="EMBL" id="MPN13690.1"/>
    </source>
</evidence>
<gene>
    <name evidence="1" type="ORF">SDC9_161014</name>
</gene>
<dbReference type="AlphaFoldDB" id="A0A645FIA4"/>
<sequence>MYSVFDLYIKSYIEKNKKVVLWGTGIISQNLLEKSSNLKKLISTVIDSNSDRQELNFFNFRIKSPISLKQSEVDIIIVASIAFVDDIIYDIINNYRIKATIISCKGIIQSNL</sequence>
<proteinExistence type="predicted"/>
<accession>A0A645FIA4</accession>
<protein>
    <recommendedName>
        <fullName evidence="2">C-methyltransferase domain-containing protein</fullName>
    </recommendedName>
</protein>
<dbReference type="Gene3D" id="3.40.50.720">
    <property type="entry name" value="NAD(P)-binding Rossmann-like Domain"/>
    <property type="match status" value="1"/>
</dbReference>
<evidence type="ECO:0008006" key="2">
    <source>
        <dbReference type="Google" id="ProtNLM"/>
    </source>
</evidence>
<organism evidence="1">
    <name type="scientific">bioreactor metagenome</name>
    <dbReference type="NCBI Taxonomy" id="1076179"/>
    <lineage>
        <taxon>unclassified sequences</taxon>
        <taxon>metagenomes</taxon>
        <taxon>ecological metagenomes</taxon>
    </lineage>
</organism>
<reference evidence="1" key="1">
    <citation type="submission" date="2019-08" db="EMBL/GenBank/DDBJ databases">
        <authorList>
            <person name="Kucharzyk K."/>
            <person name="Murdoch R.W."/>
            <person name="Higgins S."/>
            <person name="Loffler F."/>
        </authorList>
    </citation>
    <scope>NUCLEOTIDE SEQUENCE</scope>
</reference>